<gene>
    <name evidence="1" type="ORF">SLEP1_g51103</name>
</gene>
<protein>
    <submittedName>
        <fullName evidence="1">Uncharacterized protein</fullName>
    </submittedName>
</protein>
<dbReference type="EMBL" id="BPVZ01000173">
    <property type="protein sequence ID" value="GKV43854.1"/>
    <property type="molecule type" value="Genomic_DNA"/>
</dbReference>
<dbReference type="PANTHER" id="PTHR35281">
    <property type="entry name" value="BNAA02G34170D PROTEIN"/>
    <property type="match status" value="1"/>
</dbReference>
<dbReference type="Proteomes" id="UP001054252">
    <property type="component" value="Unassembled WGS sequence"/>
</dbReference>
<reference evidence="1 2" key="1">
    <citation type="journal article" date="2021" name="Commun. Biol.">
        <title>The genome of Shorea leprosula (Dipterocarpaceae) highlights the ecological relevance of drought in aseasonal tropical rainforests.</title>
        <authorList>
            <person name="Ng K.K.S."/>
            <person name="Kobayashi M.J."/>
            <person name="Fawcett J.A."/>
            <person name="Hatakeyama M."/>
            <person name="Paape T."/>
            <person name="Ng C.H."/>
            <person name="Ang C.C."/>
            <person name="Tnah L.H."/>
            <person name="Lee C.T."/>
            <person name="Nishiyama T."/>
            <person name="Sese J."/>
            <person name="O'Brien M.J."/>
            <person name="Copetti D."/>
            <person name="Mohd Noor M.I."/>
            <person name="Ong R.C."/>
            <person name="Putra M."/>
            <person name="Sireger I.Z."/>
            <person name="Indrioko S."/>
            <person name="Kosugi Y."/>
            <person name="Izuno A."/>
            <person name="Isagi Y."/>
            <person name="Lee S.L."/>
            <person name="Shimizu K.K."/>
        </authorList>
    </citation>
    <scope>NUCLEOTIDE SEQUENCE [LARGE SCALE GENOMIC DNA]</scope>
    <source>
        <strain evidence="1">214</strain>
    </source>
</reference>
<organism evidence="1 2">
    <name type="scientific">Rubroshorea leprosula</name>
    <dbReference type="NCBI Taxonomy" id="152421"/>
    <lineage>
        <taxon>Eukaryota</taxon>
        <taxon>Viridiplantae</taxon>
        <taxon>Streptophyta</taxon>
        <taxon>Embryophyta</taxon>
        <taxon>Tracheophyta</taxon>
        <taxon>Spermatophyta</taxon>
        <taxon>Magnoliopsida</taxon>
        <taxon>eudicotyledons</taxon>
        <taxon>Gunneridae</taxon>
        <taxon>Pentapetalae</taxon>
        <taxon>rosids</taxon>
        <taxon>malvids</taxon>
        <taxon>Malvales</taxon>
        <taxon>Dipterocarpaceae</taxon>
        <taxon>Rubroshorea</taxon>
    </lineage>
</organism>
<accession>A0AAV5M490</accession>
<evidence type="ECO:0000313" key="1">
    <source>
        <dbReference type="EMBL" id="GKV43854.1"/>
    </source>
</evidence>
<keyword evidence="2" id="KW-1185">Reference proteome</keyword>
<evidence type="ECO:0000313" key="2">
    <source>
        <dbReference type="Proteomes" id="UP001054252"/>
    </source>
</evidence>
<proteinExistence type="predicted"/>
<dbReference type="PANTHER" id="PTHR35281:SF2">
    <property type="entry name" value="BNAA02G34170D PROTEIN"/>
    <property type="match status" value="1"/>
</dbReference>
<name>A0AAV5M490_9ROSI</name>
<dbReference type="AlphaFoldDB" id="A0AAV5M490"/>
<sequence length="49" mass="5384">MVCQAACRTRFRALKHENGITGSATIVVKVIAGFQPFRIVRGSVSLCKY</sequence>
<comment type="caution">
    <text evidence="1">The sequence shown here is derived from an EMBL/GenBank/DDBJ whole genome shotgun (WGS) entry which is preliminary data.</text>
</comment>